<reference evidence="2 3" key="1">
    <citation type="journal article" date="2024" name="IMA Fungus">
        <title>IMA Genome - F19 : A genome assembly and annotation guide to empower mycologists, including annotated draft genome sequences of Ceratocystis pirilliformis, Diaporthe australafricana, Fusarium ophioides, Paecilomyces lecythidis, and Sporothrix stenoceras.</title>
        <authorList>
            <person name="Aylward J."/>
            <person name="Wilson A.M."/>
            <person name="Visagie C.M."/>
            <person name="Spraker J."/>
            <person name="Barnes I."/>
            <person name="Buitendag C."/>
            <person name="Ceriani C."/>
            <person name="Del Mar Angel L."/>
            <person name="du Plessis D."/>
            <person name="Fuchs T."/>
            <person name="Gasser K."/>
            <person name="Kramer D."/>
            <person name="Li W."/>
            <person name="Munsamy K."/>
            <person name="Piso A."/>
            <person name="Price J.L."/>
            <person name="Sonnekus B."/>
            <person name="Thomas C."/>
            <person name="van der Nest A."/>
            <person name="van Dijk A."/>
            <person name="van Heerden A."/>
            <person name="van Vuuren N."/>
            <person name="Yilmaz N."/>
            <person name="Duong T.A."/>
            <person name="van der Merwe N.A."/>
            <person name="Wingfield M.J."/>
            <person name="Wingfield B.D."/>
        </authorList>
    </citation>
    <scope>NUCLEOTIDE SEQUENCE [LARGE SCALE GENOMIC DNA]</scope>
    <source>
        <strain evidence="2 3">CMW 5346</strain>
    </source>
</reference>
<gene>
    <name evidence="2" type="ORF">Sste5346_000817</name>
</gene>
<name>A0ABR3ZQC1_9PEZI</name>
<evidence type="ECO:0000313" key="3">
    <source>
        <dbReference type="Proteomes" id="UP001583186"/>
    </source>
</evidence>
<comment type="caution">
    <text evidence="2">The sequence shown here is derived from an EMBL/GenBank/DDBJ whole genome shotgun (WGS) entry which is preliminary data.</text>
</comment>
<accession>A0ABR3ZQC1</accession>
<protein>
    <submittedName>
        <fullName evidence="2">Uncharacterized protein</fullName>
    </submittedName>
</protein>
<keyword evidence="3" id="KW-1185">Reference proteome</keyword>
<keyword evidence="1" id="KW-0472">Membrane</keyword>
<organism evidence="2 3">
    <name type="scientific">Sporothrix stenoceras</name>
    <dbReference type="NCBI Taxonomy" id="5173"/>
    <lineage>
        <taxon>Eukaryota</taxon>
        <taxon>Fungi</taxon>
        <taxon>Dikarya</taxon>
        <taxon>Ascomycota</taxon>
        <taxon>Pezizomycotina</taxon>
        <taxon>Sordariomycetes</taxon>
        <taxon>Sordariomycetidae</taxon>
        <taxon>Ophiostomatales</taxon>
        <taxon>Ophiostomataceae</taxon>
        <taxon>Sporothrix</taxon>
    </lineage>
</organism>
<evidence type="ECO:0000256" key="1">
    <source>
        <dbReference type="SAM" id="Phobius"/>
    </source>
</evidence>
<sequence>MSPIIARAAIRSAAMASRTGTRQFSVMRSLRSFARSFEPHVFQRLPTTSSAQAPDYGRLIKRSSKTIVIYGPVAFAILGWPVIAEKVLDGHII</sequence>
<evidence type="ECO:0000313" key="2">
    <source>
        <dbReference type="EMBL" id="KAL1902905.1"/>
    </source>
</evidence>
<dbReference type="Proteomes" id="UP001583186">
    <property type="component" value="Unassembled WGS sequence"/>
</dbReference>
<keyword evidence="1" id="KW-1133">Transmembrane helix</keyword>
<dbReference type="EMBL" id="JAWCUI010000003">
    <property type="protein sequence ID" value="KAL1902905.1"/>
    <property type="molecule type" value="Genomic_DNA"/>
</dbReference>
<feature type="transmembrane region" description="Helical" evidence="1">
    <location>
        <begin position="67"/>
        <end position="84"/>
    </location>
</feature>
<proteinExistence type="predicted"/>
<keyword evidence="1" id="KW-0812">Transmembrane</keyword>